<protein>
    <submittedName>
        <fullName evidence="2">Dienelactone hydrolase family protein</fullName>
    </submittedName>
</protein>
<evidence type="ECO:0000313" key="2">
    <source>
        <dbReference type="EMBL" id="PSN68667.1"/>
    </source>
</evidence>
<proteinExistence type="predicted"/>
<dbReference type="AlphaFoldDB" id="A0A2T2NTB9"/>
<dbReference type="PANTHER" id="PTHR17630:SF55">
    <property type="entry name" value="DIENELACTONE HYDROLASE FAMILY PROTEIN (AFU_ORTHOLOGUE AFUA_1G01900)"/>
    <property type="match status" value="1"/>
</dbReference>
<keyword evidence="3" id="KW-1185">Reference proteome</keyword>
<dbReference type="EMBL" id="KZ678133">
    <property type="protein sequence ID" value="PSN68667.1"/>
    <property type="molecule type" value="Genomic_DNA"/>
</dbReference>
<sequence>MACENCKSGFKWDGKPTGSEAKLAGLDTYITGTSKSAAVLIVHDIFGWTFNNARLLADHFAKEANATVYLPDFFGGEVVGEDVLDDEEKRKAFDLPGFLARNSKDARWDSIKASAKELKSQYPKVAAMGYCYGGWGIVRLGADPTLIDAVATAHPSLVEKSEFDAVKVPIQLLAPENDHTYSPEMKEYSIKTLTDNKVPFEYIYFPGLTHGFATRGDQTDKVQKDGLEKAKRGAVNFFNEYLH</sequence>
<evidence type="ECO:0000313" key="3">
    <source>
        <dbReference type="Proteomes" id="UP000240883"/>
    </source>
</evidence>
<evidence type="ECO:0000259" key="1">
    <source>
        <dbReference type="Pfam" id="PF01738"/>
    </source>
</evidence>
<accession>A0A2T2NTB9</accession>
<dbReference type="InterPro" id="IPR002925">
    <property type="entry name" value="Dienelactn_hydro"/>
</dbReference>
<dbReference type="GO" id="GO:0016787">
    <property type="term" value="F:hydrolase activity"/>
    <property type="evidence" value="ECO:0007669"/>
    <property type="project" value="UniProtKB-KW"/>
</dbReference>
<dbReference type="STRING" id="1448308.A0A2T2NTB9"/>
<dbReference type="OrthoDB" id="10019231at2759"/>
<dbReference type="PANTHER" id="PTHR17630">
    <property type="entry name" value="DIENELACTONE HYDROLASE"/>
    <property type="match status" value="1"/>
</dbReference>
<reference evidence="2 3" key="1">
    <citation type="journal article" date="2018" name="Front. Microbiol.">
        <title>Genome-Wide Analysis of Corynespora cassiicola Leaf Fall Disease Putative Effectors.</title>
        <authorList>
            <person name="Lopez D."/>
            <person name="Ribeiro S."/>
            <person name="Label P."/>
            <person name="Fumanal B."/>
            <person name="Venisse J.S."/>
            <person name="Kohler A."/>
            <person name="de Oliveira R.R."/>
            <person name="Labutti K."/>
            <person name="Lipzen A."/>
            <person name="Lail K."/>
            <person name="Bauer D."/>
            <person name="Ohm R.A."/>
            <person name="Barry K.W."/>
            <person name="Spatafora J."/>
            <person name="Grigoriev I.V."/>
            <person name="Martin F.M."/>
            <person name="Pujade-Renaud V."/>
        </authorList>
    </citation>
    <scope>NUCLEOTIDE SEQUENCE [LARGE SCALE GENOMIC DNA]</scope>
    <source>
        <strain evidence="2 3">Philippines</strain>
    </source>
</reference>
<gene>
    <name evidence="2" type="ORF">BS50DRAFT_549003</name>
</gene>
<dbReference type="InterPro" id="IPR029058">
    <property type="entry name" value="AB_hydrolase_fold"/>
</dbReference>
<keyword evidence="2" id="KW-0378">Hydrolase</keyword>
<name>A0A2T2NTB9_CORCC</name>
<dbReference type="Pfam" id="PF01738">
    <property type="entry name" value="DLH"/>
    <property type="match status" value="1"/>
</dbReference>
<dbReference type="Gene3D" id="3.40.50.1820">
    <property type="entry name" value="alpha/beta hydrolase"/>
    <property type="match status" value="1"/>
</dbReference>
<dbReference type="SUPFAM" id="SSF53474">
    <property type="entry name" value="alpha/beta-Hydrolases"/>
    <property type="match status" value="1"/>
</dbReference>
<organism evidence="2 3">
    <name type="scientific">Corynespora cassiicola Philippines</name>
    <dbReference type="NCBI Taxonomy" id="1448308"/>
    <lineage>
        <taxon>Eukaryota</taxon>
        <taxon>Fungi</taxon>
        <taxon>Dikarya</taxon>
        <taxon>Ascomycota</taxon>
        <taxon>Pezizomycotina</taxon>
        <taxon>Dothideomycetes</taxon>
        <taxon>Pleosporomycetidae</taxon>
        <taxon>Pleosporales</taxon>
        <taxon>Corynesporascaceae</taxon>
        <taxon>Corynespora</taxon>
    </lineage>
</organism>
<dbReference type="Proteomes" id="UP000240883">
    <property type="component" value="Unassembled WGS sequence"/>
</dbReference>
<feature type="domain" description="Dienelactone hydrolase" evidence="1">
    <location>
        <begin position="28"/>
        <end position="242"/>
    </location>
</feature>